<keyword evidence="3" id="KW-1003">Cell membrane</keyword>
<evidence type="ECO:0000313" key="9">
    <source>
        <dbReference type="EMBL" id="CDS85144.1"/>
    </source>
</evidence>
<evidence type="ECO:0000256" key="2">
    <source>
        <dbReference type="ARBA" id="ARBA00009298"/>
    </source>
</evidence>
<keyword evidence="5 7" id="KW-1133">Transmembrane helix</keyword>
<dbReference type="PANTHER" id="PTHR33778:SF1">
    <property type="entry name" value="MAGNESIUM TRANSPORTER YHID-RELATED"/>
    <property type="match status" value="1"/>
</dbReference>
<reference evidence="10" key="1">
    <citation type="submission" date="2014-07" db="EMBL/GenBank/DDBJ databases">
        <authorList>
            <person name="Monot Marc"/>
        </authorList>
    </citation>
    <scope>NUCLEOTIDE SEQUENCE</scope>
    <source>
        <strain evidence="11">7032989</strain>
        <strain evidence="9">7032994</strain>
    </source>
</reference>
<reference evidence="12" key="3">
    <citation type="journal article" date="2018" name="Genome Biol.">
        <title>SKESA: strategic k-mer extension for scrupulous assemblies.</title>
        <authorList>
            <person name="Souvorov A."/>
            <person name="Agarwala R."/>
            <person name="Lipman D.J."/>
        </authorList>
    </citation>
    <scope>NUCLEOTIDE SEQUENCE</scope>
    <source>
        <strain evidence="12">HN1000</strain>
    </source>
</reference>
<evidence type="ECO:0000313" key="13">
    <source>
        <dbReference type="EMBL" id="SJS60191.1"/>
    </source>
</evidence>
<evidence type="ECO:0000256" key="4">
    <source>
        <dbReference type="ARBA" id="ARBA00022692"/>
    </source>
</evidence>
<accession>A0A031WCX1</accession>
<evidence type="ECO:0000256" key="6">
    <source>
        <dbReference type="ARBA" id="ARBA00023136"/>
    </source>
</evidence>
<evidence type="ECO:0000313" key="15">
    <source>
        <dbReference type="EMBL" id="VHY01452.1"/>
    </source>
</evidence>
<evidence type="ECO:0000313" key="16">
    <source>
        <dbReference type="Proteomes" id="UP000189137"/>
    </source>
</evidence>
<feature type="domain" description="MgtC/SapB/SrpB/YhiD N-terminal" evidence="8">
    <location>
        <begin position="13"/>
        <end position="139"/>
    </location>
</feature>
<protein>
    <submittedName>
        <fullName evidence="10 14">Magnesium transport ATPase, MgtC/SapB family</fullName>
    </submittedName>
    <submittedName>
        <fullName evidence="13">Mg(2+) transport ATPase</fullName>
    </submittedName>
    <submittedName>
        <fullName evidence="12">MgtC/SapB family protein</fullName>
    </submittedName>
</protein>
<name>A0A031WCX1_CLODI</name>
<dbReference type="EMBL" id="DAEPXK010000011">
    <property type="protein sequence ID" value="HBH1541977.1"/>
    <property type="molecule type" value="Genomic_DNA"/>
</dbReference>
<evidence type="ECO:0000313" key="11">
    <source>
        <dbReference type="EMBL" id="CDT68787.1"/>
    </source>
</evidence>
<dbReference type="Proteomes" id="UP000189137">
    <property type="component" value="Unassembled WGS sequence"/>
</dbReference>
<feature type="transmembrane region" description="Helical" evidence="7">
    <location>
        <begin position="70"/>
        <end position="88"/>
    </location>
</feature>
<evidence type="ECO:0000259" key="8">
    <source>
        <dbReference type="Pfam" id="PF02308"/>
    </source>
</evidence>
<proteinExistence type="inferred from homology"/>
<evidence type="ECO:0000313" key="14">
    <source>
        <dbReference type="EMBL" id="VFD34161.1"/>
    </source>
</evidence>
<evidence type="ECO:0000313" key="12">
    <source>
        <dbReference type="EMBL" id="HBH1541977.1"/>
    </source>
</evidence>
<evidence type="ECO:0000313" key="10">
    <source>
        <dbReference type="EMBL" id="CDS89429.1"/>
    </source>
</evidence>
<dbReference type="PANTHER" id="PTHR33778">
    <property type="entry name" value="PROTEIN MGTC"/>
    <property type="match status" value="1"/>
</dbReference>
<keyword evidence="6 7" id="KW-0472">Membrane</keyword>
<evidence type="ECO:0000256" key="3">
    <source>
        <dbReference type="ARBA" id="ARBA00022475"/>
    </source>
</evidence>
<evidence type="ECO:0000313" key="17">
    <source>
        <dbReference type="Proteomes" id="UP000372533"/>
    </source>
</evidence>
<dbReference type="PATRIC" id="fig|1496.1372.peg.1869"/>
<feature type="transmembrane region" description="Helical" evidence="7">
    <location>
        <begin position="124"/>
        <end position="143"/>
    </location>
</feature>
<dbReference type="RefSeq" id="WP_004453991.1">
    <property type="nucleotide sequence ID" value="NZ_AP031492.1"/>
</dbReference>
<dbReference type="GeneID" id="66355764"/>
<evidence type="ECO:0000256" key="7">
    <source>
        <dbReference type="SAM" id="Phobius"/>
    </source>
</evidence>
<dbReference type="EMBL" id="LK933338">
    <property type="protein sequence ID" value="CDT68787.1"/>
    <property type="molecule type" value="Genomic_DNA"/>
</dbReference>
<evidence type="ECO:0000256" key="5">
    <source>
        <dbReference type="ARBA" id="ARBA00022989"/>
    </source>
</evidence>
<dbReference type="EMBL" id="CAAJVP010000004">
    <property type="protein sequence ID" value="VHY01452.1"/>
    <property type="molecule type" value="Genomic_DNA"/>
</dbReference>
<sequence length="221" mass="24706">MIDIGSKEIAIRLLLALIIGGIIGLEREKIRQFAGFRTHILIAIGSCIVSITSIQLFFDYNLYTNADPARMPAQVLSGIGFLGAGAILKNKGGVKGLTTAAGMWATACIGIAVGYGYYELAILGGLFVMIALFVLRIINTFLFSQEKNVLILKLSNLDSIPFLYDKFEKNQLIVRNMEIECRNEEYWKVNFFVSYAKRIHLHDVMKEINMIEGVINVDYLD</sequence>
<dbReference type="InterPro" id="IPR049177">
    <property type="entry name" value="MgtC_SapB_SrpB_YhiD_N"/>
</dbReference>
<keyword evidence="4 7" id="KW-0812">Transmembrane</keyword>
<evidence type="ECO:0000313" key="18">
    <source>
        <dbReference type="Proteomes" id="UP000411588"/>
    </source>
</evidence>
<dbReference type="Pfam" id="PF02308">
    <property type="entry name" value="MgtC"/>
    <property type="match status" value="1"/>
</dbReference>
<feature type="transmembrane region" description="Helical" evidence="7">
    <location>
        <begin position="100"/>
        <end position="118"/>
    </location>
</feature>
<dbReference type="EMBL" id="LK932529">
    <property type="protein sequence ID" value="CDS89429.1"/>
    <property type="molecule type" value="Genomic_DNA"/>
</dbReference>
<dbReference type="Proteomes" id="UP000411588">
    <property type="component" value="Unassembled WGS sequence"/>
</dbReference>
<comment type="subcellular location">
    <subcellularLocation>
        <location evidence="1">Cell membrane</location>
        <topology evidence="1">Multi-pass membrane protein</topology>
    </subcellularLocation>
</comment>
<evidence type="ECO:0000256" key="1">
    <source>
        <dbReference type="ARBA" id="ARBA00004651"/>
    </source>
</evidence>
<dbReference type="EMBL" id="LK932372">
    <property type="protein sequence ID" value="CDS85144.1"/>
    <property type="molecule type" value="Genomic_DNA"/>
</dbReference>
<dbReference type="KEGG" id="pdf:CD630DERM_32700"/>
<reference evidence="12" key="4">
    <citation type="submission" date="2021-06" db="EMBL/GenBank/DDBJ databases">
        <authorList>
            <consortium name="NCBI Pathogen Detection Project"/>
        </authorList>
    </citation>
    <scope>NUCLEOTIDE SEQUENCE</scope>
    <source>
        <strain evidence="12">HN1000</strain>
    </source>
</reference>
<dbReference type="EMBL" id="CAADAN010000012">
    <property type="protein sequence ID" value="VFD34161.1"/>
    <property type="molecule type" value="Genomic_DNA"/>
</dbReference>
<reference evidence="13 16" key="2">
    <citation type="submission" date="2017-02" db="EMBL/GenBank/DDBJ databases">
        <authorList>
            <consortium name="Pathogen Informatics"/>
        </authorList>
    </citation>
    <scope>NUCLEOTIDE SEQUENCE [LARGE SCALE GENOMIC DNA]</scope>
    <source>
        <strain evidence="14">Clo34</strain>
        <strain evidence="18">clo34</strain>
        <strain evidence="15">Tl291</strain>
        <strain evidence="17">tl291</strain>
        <strain evidence="13 16">VRECD0157</strain>
    </source>
</reference>
<dbReference type="InterPro" id="IPR003416">
    <property type="entry name" value="MgtC/SapB/SrpB/YhiD_fam"/>
</dbReference>
<comment type="similarity">
    <text evidence="2">Belongs to the MgtC/SapB family.</text>
</comment>
<dbReference type="EMBL" id="FUPS01000008">
    <property type="protein sequence ID" value="SJS60191.1"/>
    <property type="molecule type" value="Genomic_DNA"/>
</dbReference>
<dbReference type="Proteomes" id="UP000372533">
    <property type="component" value="Unassembled WGS sequence"/>
</dbReference>
<dbReference type="Proteomes" id="UP000878956">
    <property type="component" value="Unassembled WGS sequence"/>
</dbReference>
<feature type="transmembrane region" description="Helical" evidence="7">
    <location>
        <begin position="6"/>
        <end position="26"/>
    </location>
</feature>
<dbReference type="GO" id="GO:0005886">
    <property type="term" value="C:plasma membrane"/>
    <property type="evidence" value="ECO:0007669"/>
    <property type="project" value="UniProtKB-SubCell"/>
</dbReference>
<gene>
    <name evidence="13" type="primary">sapB_2</name>
    <name evidence="11" type="ORF">BN1095_640041</name>
    <name evidence="10" type="ORF">BN1096_740100</name>
    <name evidence="9" type="ORF">BN1097_360089</name>
    <name evidence="12" type="ORF">KRM00_001454</name>
    <name evidence="15" type="ORF">SAMEA1402366_01266</name>
    <name evidence="14" type="ORF">SAMEA1402399_02953</name>
    <name evidence="13" type="ORF">SAMEA3375112_02477</name>
</gene>
<dbReference type="PRINTS" id="PR01837">
    <property type="entry name" value="MGTCSAPBPROT"/>
</dbReference>
<dbReference type="OMA" id="FERERMN"/>
<dbReference type="AlphaFoldDB" id="A0A031WCX1"/>
<organism evidence="10">
    <name type="scientific">Clostridioides difficile</name>
    <name type="common">Peptoclostridium difficile</name>
    <dbReference type="NCBI Taxonomy" id="1496"/>
    <lineage>
        <taxon>Bacteria</taxon>
        <taxon>Bacillati</taxon>
        <taxon>Bacillota</taxon>
        <taxon>Clostridia</taxon>
        <taxon>Peptostreptococcales</taxon>
        <taxon>Peptostreptococcaceae</taxon>
        <taxon>Clostridioides</taxon>
    </lineage>
</organism>
<feature type="transmembrane region" description="Helical" evidence="7">
    <location>
        <begin position="38"/>
        <end position="58"/>
    </location>
</feature>